<dbReference type="EMBL" id="AP017928">
    <property type="protein sequence ID" value="BBA36417.1"/>
    <property type="molecule type" value="Genomic_DNA"/>
</dbReference>
<keyword evidence="1" id="KW-1133">Transmembrane helix</keyword>
<feature type="transmembrane region" description="Helical" evidence="1">
    <location>
        <begin position="78"/>
        <end position="100"/>
    </location>
</feature>
<evidence type="ECO:0000256" key="1">
    <source>
        <dbReference type="SAM" id="Phobius"/>
    </source>
</evidence>
<dbReference type="OrthoDB" id="6889661at2"/>
<keyword evidence="3" id="KW-1185">Reference proteome</keyword>
<dbReference type="AlphaFoldDB" id="A0A250KXR4"/>
<evidence type="ECO:0000313" key="3">
    <source>
        <dbReference type="Proteomes" id="UP000266313"/>
    </source>
</evidence>
<evidence type="ECO:0000313" key="2">
    <source>
        <dbReference type="EMBL" id="BBA36417.1"/>
    </source>
</evidence>
<proteinExistence type="predicted"/>
<name>A0A250KXR4_9GAMM</name>
<sequence>MTNRTFSEAFAANMEALGLPVPQSLFGTLNTTLATVGAIAGGITMVGASATVSEIFLTVPVGLGTAATAAAVTEIVAVVGACAASFYLGACIGSVLIAAYETLDLRDLAKVANWMGDLAADLKKDVSDFLREVHGKHPQLSPTRKSHVLALRMKGAPNFSVA</sequence>
<gene>
    <name evidence="2" type="ORF">sS8_4487</name>
</gene>
<dbReference type="Proteomes" id="UP000266313">
    <property type="component" value="Chromosome"/>
</dbReference>
<accession>A0A250KXR4</accession>
<organism evidence="2 3">
    <name type="scientific">Methylocaldum marinum</name>
    <dbReference type="NCBI Taxonomy" id="1432792"/>
    <lineage>
        <taxon>Bacteria</taxon>
        <taxon>Pseudomonadati</taxon>
        <taxon>Pseudomonadota</taxon>
        <taxon>Gammaproteobacteria</taxon>
        <taxon>Methylococcales</taxon>
        <taxon>Methylococcaceae</taxon>
        <taxon>Methylocaldum</taxon>
    </lineage>
</organism>
<feature type="transmembrane region" description="Helical" evidence="1">
    <location>
        <begin position="25"/>
        <end position="48"/>
    </location>
</feature>
<keyword evidence="1" id="KW-0812">Transmembrane</keyword>
<keyword evidence="1" id="KW-0472">Membrane</keyword>
<dbReference type="KEGG" id="mmai:sS8_4487"/>
<dbReference type="RefSeq" id="WP_145986644.1">
    <property type="nucleotide sequence ID" value="NZ_AP017928.1"/>
</dbReference>
<reference evidence="2 3" key="1">
    <citation type="submission" date="2016-12" db="EMBL/GenBank/DDBJ databases">
        <title>Genome sequencing of Methylocaldum marinum.</title>
        <authorList>
            <person name="Takeuchi M."/>
            <person name="Kamagata Y."/>
            <person name="Hiraoka S."/>
            <person name="Oshima K."/>
            <person name="Hattori M."/>
            <person name="Iwasaki W."/>
        </authorList>
    </citation>
    <scope>NUCLEOTIDE SEQUENCE [LARGE SCALE GENOMIC DNA]</scope>
    <source>
        <strain evidence="2 3">S8</strain>
    </source>
</reference>
<protein>
    <submittedName>
        <fullName evidence="2">Uncharacterized protein</fullName>
    </submittedName>
</protein>